<dbReference type="EMBL" id="LRAD01000030">
    <property type="protein sequence ID" value="KXZ60570.1"/>
    <property type="molecule type" value="Genomic_DNA"/>
</dbReference>
<protein>
    <recommendedName>
        <fullName evidence="5">Cell wall protein</fullName>
    </recommendedName>
</protein>
<name>A0A150HG14_9MICO</name>
<dbReference type="PATRIC" id="fig|36807.3.peg.1377"/>
<dbReference type="PROSITE" id="PS51318">
    <property type="entry name" value="TAT"/>
    <property type="match status" value="1"/>
</dbReference>
<dbReference type="STRING" id="36807.Mlaev_01356"/>
<keyword evidence="1" id="KW-1133">Transmembrane helix</keyword>
<dbReference type="Proteomes" id="UP000075357">
    <property type="component" value="Unassembled WGS sequence"/>
</dbReference>
<dbReference type="InterPro" id="IPR006311">
    <property type="entry name" value="TAT_signal"/>
</dbReference>
<dbReference type="AlphaFoldDB" id="A0A150HG14"/>
<reference evidence="3 4" key="1">
    <citation type="submission" date="2016-01" db="EMBL/GenBank/DDBJ databases">
        <title>Draft genome sequences of Microbacterium laevaniformans LCDC 91-0039 and the type strain of Microbacterium hominis LCDC 84-209.</title>
        <authorList>
            <person name="Bernier A.-M."/>
            <person name="Bernard K."/>
        </authorList>
    </citation>
    <scope>NUCLEOTIDE SEQUENCE [LARGE SCALE GENOMIC DNA]</scope>
    <source>
        <strain evidence="3 4">LCDC 91-0039</strain>
    </source>
</reference>
<dbReference type="RefSeq" id="WP_197461923.1">
    <property type="nucleotide sequence ID" value="NZ_LRAD01000030.1"/>
</dbReference>
<evidence type="ECO:0000313" key="4">
    <source>
        <dbReference type="Proteomes" id="UP000075357"/>
    </source>
</evidence>
<accession>A0A150HG14</accession>
<feature type="signal peptide" evidence="2">
    <location>
        <begin position="1"/>
        <end position="34"/>
    </location>
</feature>
<keyword evidence="4" id="KW-1185">Reference proteome</keyword>
<gene>
    <name evidence="3" type="ORF">Mlaev_01356</name>
</gene>
<feature type="transmembrane region" description="Helical" evidence="1">
    <location>
        <begin position="158"/>
        <end position="180"/>
    </location>
</feature>
<keyword evidence="2" id="KW-0732">Signal</keyword>
<evidence type="ECO:0000313" key="3">
    <source>
        <dbReference type="EMBL" id="KXZ60570.1"/>
    </source>
</evidence>
<keyword evidence="1" id="KW-0472">Membrane</keyword>
<organism evidence="3 4">
    <name type="scientific">Microbacterium laevaniformans</name>
    <dbReference type="NCBI Taxonomy" id="36807"/>
    <lineage>
        <taxon>Bacteria</taxon>
        <taxon>Bacillati</taxon>
        <taxon>Actinomycetota</taxon>
        <taxon>Actinomycetes</taxon>
        <taxon>Micrococcales</taxon>
        <taxon>Microbacteriaceae</taxon>
        <taxon>Microbacterium</taxon>
    </lineage>
</organism>
<keyword evidence="1" id="KW-0812">Transmembrane</keyword>
<feature type="chain" id="PRO_5007562634" description="Cell wall protein" evidence="2">
    <location>
        <begin position="35"/>
        <end position="189"/>
    </location>
</feature>
<comment type="caution">
    <text evidence="3">The sequence shown here is derived from an EMBL/GenBank/DDBJ whole genome shotgun (WGS) entry which is preliminary data.</text>
</comment>
<evidence type="ECO:0000256" key="2">
    <source>
        <dbReference type="SAM" id="SignalP"/>
    </source>
</evidence>
<evidence type="ECO:0008006" key="5">
    <source>
        <dbReference type="Google" id="ProtNLM"/>
    </source>
</evidence>
<sequence length="189" mass="18764">MTRSRRRTADRLARAAGAALVGVVLALAPNAAHASTIYPPVDSCTTSPASITAGGTLSFSCAERTFGADEPVTITVTGQDGANTSFAMVHLGISTGSTTRTSDANGALGEVRIVLPATASGVYNIAAISRSSAGGTASASITGADGLPRTGGDSGQLVGVWVGGGALVLAGAVVLVALAVRRRRDRNDL</sequence>
<proteinExistence type="predicted"/>
<evidence type="ECO:0000256" key="1">
    <source>
        <dbReference type="SAM" id="Phobius"/>
    </source>
</evidence>